<keyword evidence="1" id="KW-1185">Reference proteome</keyword>
<reference evidence="2" key="1">
    <citation type="submission" date="2022-11" db="UniProtKB">
        <authorList>
            <consortium name="WormBaseParasite"/>
        </authorList>
    </citation>
    <scope>IDENTIFICATION</scope>
</reference>
<name>A0A915L2V5_ROMCU</name>
<accession>A0A915L2V5</accession>
<dbReference type="WBParaSite" id="nRc.2.0.1.t44093-RA">
    <property type="protein sequence ID" value="nRc.2.0.1.t44093-RA"/>
    <property type="gene ID" value="nRc.2.0.1.g44093"/>
</dbReference>
<evidence type="ECO:0000313" key="2">
    <source>
        <dbReference type="WBParaSite" id="nRc.2.0.1.t44093-RA"/>
    </source>
</evidence>
<dbReference type="Proteomes" id="UP000887565">
    <property type="component" value="Unplaced"/>
</dbReference>
<protein>
    <submittedName>
        <fullName evidence="2">Uncharacterized protein</fullName>
    </submittedName>
</protein>
<evidence type="ECO:0000313" key="1">
    <source>
        <dbReference type="Proteomes" id="UP000887565"/>
    </source>
</evidence>
<organism evidence="1 2">
    <name type="scientific">Romanomermis culicivorax</name>
    <name type="common">Nematode worm</name>
    <dbReference type="NCBI Taxonomy" id="13658"/>
    <lineage>
        <taxon>Eukaryota</taxon>
        <taxon>Metazoa</taxon>
        <taxon>Ecdysozoa</taxon>
        <taxon>Nematoda</taxon>
        <taxon>Enoplea</taxon>
        <taxon>Dorylaimia</taxon>
        <taxon>Mermithida</taxon>
        <taxon>Mermithoidea</taxon>
        <taxon>Mermithidae</taxon>
        <taxon>Romanomermis</taxon>
    </lineage>
</organism>
<sequence>MKIIFKGFNRLIKSTLRKAKFLINHTALIRLVHSYCTSIIIIKTFVCLGTALKKVNRTISQIYQKSWLKKLFHGTS</sequence>
<dbReference type="AlphaFoldDB" id="A0A915L2V5"/>
<proteinExistence type="predicted"/>